<evidence type="ECO:0000313" key="2">
    <source>
        <dbReference type="Proteomes" id="UP000215335"/>
    </source>
</evidence>
<dbReference type="Gene3D" id="3.30.420.10">
    <property type="entry name" value="Ribonuclease H-like superfamily/Ribonuclease H"/>
    <property type="match status" value="1"/>
</dbReference>
<name>A0A232EEH1_9HYME</name>
<dbReference type="PANTHER" id="PTHR47326:SF1">
    <property type="entry name" value="HTH PSQ-TYPE DOMAIN-CONTAINING PROTEIN"/>
    <property type="match status" value="1"/>
</dbReference>
<dbReference type="STRING" id="543379.A0A232EEH1"/>
<keyword evidence="2" id="KW-1185">Reference proteome</keyword>
<evidence type="ECO:0008006" key="3">
    <source>
        <dbReference type="Google" id="ProtNLM"/>
    </source>
</evidence>
<reference evidence="1 2" key="1">
    <citation type="journal article" date="2017" name="Curr. Biol.">
        <title>The Evolution of Venom by Co-option of Single-Copy Genes.</title>
        <authorList>
            <person name="Martinson E.O."/>
            <person name="Mrinalini"/>
            <person name="Kelkar Y.D."/>
            <person name="Chang C.H."/>
            <person name="Werren J.H."/>
        </authorList>
    </citation>
    <scope>NUCLEOTIDE SEQUENCE [LARGE SCALE GENOMIC DNA]</scope>
    <source>
        <strain evidence="1 2">Alberta</strain>
        <tissue evidence="1">Whole body</tissue>
    </source>
</reference>
<comment type="caution">
    <text evidence="1">The sequence shown here is derived from an EMBL/GenBank/DDBJ whole genome shotgun (WGS) entry which is preliminary data.</text>
</comment>
<gene>
    <name evidence="1" type="ORF">TSAR_014557</name>
</gene>
<dbReference type="Proteomes" id="UP000215335">
    <property type="component" value="Unassembled WGS sequence"/>
</dbReference>
<sequence length="527" mass="61586">MLESKAPWPLSARLFTCCTDRAYDNFRAIRTSDRLLTSSSCLQMNQSLQSLACKLALHVCSRLRAWRKLFLGAARRATKDGGERFGPGSWITGPIVPKSHHFLHNMCLLFTLSAPSKRVLVSNQYCLDLFLYLIQFLYLDVSKESVRRIVRVTRRPYKPTKVQKVFQRVHERRQAYCEWSLRQLARNPHFFRRVYFSDESTFTNNGPINKQVTRMWSEQNPHWFIENDKQHRWKCNVWIGIVGDRIIGPIFYNENLTARRYRRLLGLINGRLHDNPIPQNQMWWQMDGAPAHNATVVTDYLEKRFPESLHYTNITFQPATTSDDMKQRLRNACAAIRAGKLRRARATTQKISAVHISRRWTISATHEIQKSLIQKLDLDFYKRRNSSAPGRFTISEKSIFNAHFFAKATNALLNRSIDISLETGLGFLLKRKSSAPDRFTSSEKLIFIFAIFRECYERAAQAIHRRKAPMLTDLRASKNQISMRTLSRKLRDRFFSDLPTFREKLCSDFGVERCDRDTSSRRTNLES</sequence>
<evidence type="ECO:0000313" key="1">
    <source>
        <dbReference type="EMBL" id="OXU16712.1"/>
    </source>
</evidence>
<organism evidence="1 2">
    <name type="scientific">Trichomalopsis sarcophagae</name>
    <dbReference type="NCBI Taxonomy" id="543379"/>
    <lineage>
        <taxon>Eukaryota</taxon>
        <taxon>Metazoa</taxon>
        <taxon>Ecdysozoa</taxon>
        <taxon>Arthropoda</taxon>
        <taxon>Hexapoda</taxon>
        <taxon>Insecta</taxon>
        <taxon>Pterygota</taxon>
        <taxon>Neoptera</taxon>
        <taxon>Endopterygota</taxon>
        <taxon>Hymenoptera</taxon>
        <taxon>Apocrita</taxon>
        <taxon>Proctotrupomorpha</taxon>
        <taxon>Chalcidoidea</taxon>
        <taxon>Pteromalidae</taxon>
        <taxon>Pteromalinae</taxon>
        <taxon>Trichomalopsis</taxon>
    </lineage>
</organism>
<dbReference type="InterPro" id="IPR036397">
    <property type="entry name" value="RNaseH_sf"/>
</dbReference>
<proteinExistence type="predicted"/>
<accession>A0A232EEH1</accession>
<dbReference type="PANTHER" id="PTHR47326">
    <property type="entry name" value="TRANSPOSABLE ELEMENT TC3 TRANSPOSASE-LIKE PROTEIN"/>
    <property type="match status" value="1"/>
</dbReference>
<protein>
    <recommendedName>
        <fullName evidence="3">DUF4817 domain-containing protein</fullName>
    </recommendedName>
</protein>
<dbReference type="GO" id="GO:0003676">
    <property type="term" value="F:nucleic acid binding"/>
    <property type="evidence" value="ECO:0007669"/>
    <property type="project" value="InterPro"/>
</dbReference>
<dbReference type="EMBL" id="NNAY01005375">
    <property type="protein sequence ID" value="OXU16712.1"/>
    <property type="molecule type" value="Genomic_DNA"/>
</dbReference>
<dbReference type="AlphaFoldDB" id="A0A232EEH1"/>